<feature type="compositionally biased region" description="Low complexity" evidence="5">
    <location>
        <begin position="47"/>
        <end position="63"/>
    </location>
</feature>
<sequence length="1821" mass="207187">MEDKSTPPNSTDNIDNDNQIVVIEEKLLKIESDIDTILNKTIENYCNNNDNSDSTGTDNSNSDVKLEVLPPPPIESESNDVLEKDSIDLPPPPVVLPEESVDKSNIVEPSASPSHDTNNSNNSTQSMEDVQSEEPKQQQQEEQDKPSTLDGFKESLKKEIFSFLGSAMKDLLTTTILSSQSSSSNLENDQNEKVQETEQVEDLNKPVSSDKDLDSLIDTFDLLGVGKETAKVDQEPLSTTIDSNSPISTTTTTTTTTNSNSTTVIPTTPIPQIKLKKTLKNFYEQGLIELSDKCFFVFKEIKCEVRMVLEGSTPYFVLDMPVANDKVVVIKEQSATTLIKKYLKEYNNLNEQAIAIPTALEGNKLLFIKDTLMDDYKFKQQDTTATPIPSADDLLKSPGIQTPYKPLPKASTASSSIQINSNVSYAFRNKSSKTTPSPSPIKIEYEVEKAKVRPSGVGRYFHFGCDRYLSFSTRSVSSTSVPVNPMGSIQQALVDDGFRWEEKVLEEMEARIAAEKSDIKIFKSTSPDSNDIPVNETLRILREEKGTFYIIQSTLDPPPTFKRNLAKSIGFSMSKPDYLLITTDSNGKREIEILDAKSTNKITFSQKIQLAFYYLLLNDIIAYHQIPDISVSYNAGIYLKGNYKPEPFSLKDPVSILSTFLFGDRTSSVSQLEKILSTPKQDSSWIVSERCDGCEYLEHCTKQAVAEKSLNSVSYLNQAIRNIVPPKSELGTVSEIEYLLALHDKVNEDNNNLKEIEPSLLSLYTTELIRALPKLKAVWNDSVEITNNFDVLLTSSVDLQVFINVVHEPCSQSPYQWGLMVIESDNKYLFNGQQFSDLVIKLADIYLDCDQKKSLQSFIFDAFQREYFLSNCFKLLKHSTLDSNQELQDKVLVVLRTLLNNNDWINFNIDYYPEIHLPRKAPVKTRQEDNSLILVQDLVKKIYALNINPIYTLEKIVDKLPCFKQGPQSNNENNTVTTTLPLNGNQMYEQFIKKQLDASVPINYQLECQRMIVNDLRAQVFNGENSKPASLFVIRPSSSFFKNQHMKHLYFCYQNETISSCRTIRNKRSNSLLLNQFEGVYSVLKLIEKVQKTPKTDLLTFVADIPKQNFPKFTNFFTKDITSFYITAVENEKHLSKINDNQFTMIKDKFIHSLSLVKESVSIIKENNLSYTISFQGKTPSCDLLLEKHFIFFEMFDIKYFQMHSTLMASYEEMDNDKDNAFLNILDNPLPWITDLKDQDKFLQSIKGVVESLKDASKDSVNKLTMTKSQMEIFDSFVKKRLQLVRGPPGTGKTHFLALLVLIFMEAYHRLEKPLRIAITSFTHTAINNLLQRISSLMKEYKTIIGQDPNFYLRKNQSTSKKDTPEFADDPMIEILDKKKDFNHKYLVVGSTSWGLATMKQEFDLLIVDEASQLSSFIGATVFNILSDNPLNGTEGGQDSFYSRVIVCGDQQQLGPVLNDQYSSKKDLVIKKDKLNPKLHKSIFSCLKSLFNQHIAKMYPDPSCTNRPVALLSLYENFRMNQELCQFSSSTLYGPLYQCFNPSQNTIKSLDITNHGSPITHSIFNSDRSIHTILLNDNYFGNKEVEAQIVKDIYEFLRIEYSNANNNSDQDEIENNFWNNSNVLGVITPLHEQRNLIIPSILSLQEKKWKLKNLVTPIVNTVEVTQGKEYDNVILCYNGFNLNNKISEFSFNLNRLNVGFTRAKKRFILIVSTQLLYPDEIIFNSHRMSKAYQHLFSYIQSSQIHEFDITKIQLNNPTITTDNSHSVDINNESNEINPKEEKDIIMDIKNEAITTIDTTIPTNDNTSNQNLLPQFENLSFK</sequence>
<feature type="compositionally biased region" description="Basic and acidic residues" evidence="5">
    <location>
        <begin position="142"/>
        <end position="151"/>
    </location>
</feature>
<evidence type="ECO:0000313" key="8">
    <source>
        <dbReference type="Proteomes" id="UP000695562"/>
    </source>
</evidence>
<proteinExistence type="predicted"/>
<gene>
    <name evidence="7" type="ORF">CYY_005602</name>
</gene>
<keyword evidence="3" id="KW-0347">Helicase</keyword>
<dbReference type="GO" id="GO:0043139">
    <property type="term" value="F:5'-3' DNA helicase activity"/>
    <property type="evidence" value="ECO:0007669"/>
    <property type="project" value="TreeGrafter"/>
</dbReference>
<evidence type="ECO:0000256" key="4">
    <source>
        <dbReference type="ARBA" id="ARBA00022840"/>
    </source>
</evidence>
<dbReference type="InterPro" id="IPR050534">
    <property type="entry name" value="Coronavir_polyprotein_1ab"/>
</dbReference>
<evidence type="ECO:0000256" key="1">
    <source>
        <dbReference type="ARBA" id="ARBA00022741"/>
    </source>
</evidence>
<evidence type="ECO:0000256" key="2">
    <source>
        <dbReference type="ARBA" id="ARBA00022801"/>
    </source>
</evidence>
<dbReference type="Proteomes" id="UP000695562">
    <property type="component" value="Unassembled WGS sequence"/>
</dbReference>
<dbReference type="Pfam" id="PF13245">
    <property type="entry name" value="AAA_19"/>
    <property type="match status" value="1"/>
</dbReference>
<reference evidence="7" key="1">
    <citation type="submission" date="2020-01" db="EMBL/GenBank/DDBJ databases">
        <title>Development of genomics and gene disruption for Polysphondylium violaceum indicates a role for the polyketide synthase stlB in stalk morphogenesis.</title>
        <authorList>
            <person name="Narita B."/>
            <person name="Kawabe Y."/>
            <person name="Kin K."/>
            <person name="Saito T."/>
            <person name="Gibbs R."/>
            <person name="Kuspa A."/>
            <person name="Muzny D."/>
            <person name="Queller D."/>
            <person name="Richards S."/>
            <person name="Strassman J."/>
            <person name="Sucgang R."/>
            <person name="Worley K."/>
            <person name="Schaap P."/>
        </authorList>
    </citation>
    <scope>NUCLEOTIDE SEQUENCE</scope>
    <source>
        <strain evidence="7">QSvi11</strain>
    </source>
</reference>
<feature type="compositionally biased region" description="Basic and acidic residues" evidence="5">
    <location>
        <begin position="190"/>
        <end position="208"/>
    </location>
</feature>
<evidence type="ECO:0000256" key="5">
    <source>
        <dbReference type="SAM" id="MobiDB-lite"/>
    </source>
</evidence>
<keyword evidence="8" id="KW-1185">Reference proteome</keyword>
<keyword evidence="1" id="KW-0547">Nucleotide-binding</keyword>
<dbReference type="OrthoDB" id="6513042at2759"/>
<evidence type="ECO:0000259" key="6">
    <source>
        <dbReference type="Pfam" id="PF13087"/>
    </source>
</evidence>
<dbReference type="InterPro" id="IPR041679">
    <property type="entry name" value="DNA2/NAM7-like_C"/>
</dbReference>
<dbReference type="GO" id="GO:0005524">
    <property type="term" value="F:ATP binding"/>
    <property type="evidence" value="ECO:0007669"/>
    <property type="project" value="UniProtKB-KW"/>
</dbReference>
<accession>A0A8J4Q2R0</accession>
<feature type="region of interest" description="Disordered" evidence="5">
    <location>
        <begin position="180"/>
        <end position="208"/>
    </location>
</feature>
<dbReference type="Gene3D" id="3.40.50.300">
    <property type="entry name" value="P-loop containing nucleotide triphosphate hydrolases"/>
    <property type="match status" value="2"/>
</dbReference>
<feature type="domain" description="DNA2/NAM7 helicase-like C-terminal" evidence="6">
    <location>
        <begin position="1498"/>
        <end position="1712"/>
    </location>
</feature>
<keyword evidence="4" id="KW-0067">ATP-binding</keyword>
<protein>
    <recommendedName>
        <fullName evidence="6">DNA2/NAM7 helicase-like C-terminal domain-containing protein</fullName>
    </recommendedName>
</protein>
<dbReference type="GO" id="GO:0016787">
    <property type="term" value="F:hydrolase activity"/>
    <property type="evidence" value="ECO:0007669"/>
    <property type="project" value="UniProtKB-KW"/>
</dbReference>
<dbReference type="PANTHER" id="PTHR43788">
    <property type="entry name" value="DNA2/NAM7 HELICASE FAMILY MEMBER"/>
    <property type="match status" value="1"/>
</dbReference>
<feature type="compositionally biased region" description="Polar residues" evidence="5">
    <location>
        <begin position="111"/>
        <end position="129"/>
    </location>
</feature>
<evidence type="ECO:0000313" key="7">
    <source>
        <dbReference type="EMBL" id="KAF2073076.1"/>
    </source>
</evidence>
<feature type="region of interest" description="Disordered" evidence="5">
    <location>
        <begin position="44"/>
        <end position="151"/>
    </location>
</feature>
<organism evidence="7 8">
    <name type="scientific">Polysphondylium violaceum</name>
    <dbReference type="NCBI Taxonomy" id="133409"/>
    <lineage>
        <taxon>Eukaryota</taxon>
        <taxon>Amoebozoa</taxon>
        <taxon>Evosea</taxon>
        <taxon>Eumycetozoa</taxon>
        <taxon>Dictyostelia</taxon>
        <taxon>Dictyosteliales</taxon>
        <taxon>Dictyosteliaceae</taxon>
        <taxon>Polysphondylium</taxon>
    </lineage>
</organism>
<evidence type="ECO:0000256" key="3">
    <source>
        <dbReference type="ARBA" id="ARBA00022806"/>
    </source>
</evidence>
<dbReference type="PANTHER" id="PTHR43788:SF8">
    <property type="entry name" value="DNA-BINDING PROTEIN SMUBP-2"/>
    <property type="match status" value="1"/>
</dbReference>
<keyword evidence="2" id="KW-0378">Hydrolase</keyword>
<dbReference type="Pfam" id="PF13087">
    <property type="entry name" value="AAA_12"/>
    <property type="match status" value="1"/>
</dbReference>
<feature type="region of interest" description="Disordered" evidence="5">
    <location>
        <begin position="238"/>
        <end position="263"/>
    </location>
</feature>
<dbReference type="EMBL" id="AJWJ01000228">
    <property type="protein sequence ID" value="KAF2073076.1"/>
    <property type="molecule type" value="Genomic_DNA"/>
</dbReference>
<name>A0A8J4Q2R0_9MYCE</name>
<comment type="caution">
    <text evidence="7">The sequence shown here is derived from an EMBL/GenBank/DDBJ whole genome shotgun (WGS) entry which is preliminary data.</text>
</comment>
<dbReference type="InterPro" id="IPR027417">
    <property type="entry name" value="P-loop_NTPase"/>
</dbReference>
<dbReference type="SUPFAM" id="SSF52540">
    <property type="entry name" value="P-loop containing nucleoside triphosphate hydrolases"/>
    <property type="match status" value="1"/>
</dbReference>